<dbReference type="EMBL" id="WMBF01000059">
    <property type="protein sequence ID" value="MBW5421656.1"/>
    <property type="molecule type" value="Genomic_DNA"/>
</dbReference>
<keyword evidence="2" id="KW-1185">Reference proteome</keyword>
<evidence type="ECO:0000313" key="1">
    <source>
        <dbReference type="EMBL" id="MBW5421656.1"/>
    </source>
</evidence>
<evidence type="ECO:0008006" key="3">
    <source>
        <dbReference type="Google" id="ProtNLM"/>
    </source>
</evidence>
<reference evidence="1 2" key="1">
    <citation type="submission" date="2019-11" db="EMBL/GenBank/DDBJ databases">
        <authorList>
            <person name="Ay H."/>
        </authorList>
    </citation>
    <scope>NUCLEOTIDE SEQUENCE [LARGE SCALE GENOMIC DNA]</scope>
    <source>
        <strain evidence="1 2">BG9H</strain>
    </source>
</reference>
<name>A0ABS6YJU1_9ACTN</name>
<accession>A0ABS6YJU1</accession>
<gene>
    <name evidence="1" type="ORF">GKQ77_08755</name>
</gene>
<comment type="caution">
    <text evidence="1">The sequence shown here is derived from an EMBL/GenBank/DDBJ whole genome shotgun (WGS) entry which is preliminary data.</text>
</comment>
<proteinExistence type="predicted"/>
<dbReference type="RefSeq" id="WP_219688140.1">
    <property type="nucleotide sequence ID" value="NZ_WMBF01000059.1"/>
</dbReference>
<dbReference type="Proteomes" id="UP001197114">
    <property type="component" value="Unassembled WGS sequence"/>
</dbReference>
<organism evidence="1 2">
    <name type="scientific">Streptomyces anatolicus</name>
    <dbReference type="NCBI Taxonomy" id="2675858"/>
    <lineage>
        <taxon>Bacteria</taxon>
        <taxon>Bacillati</taxon>
        <taxon>Actinomycetota</taxon>
        <taxon>Actinomycetes</taxon>
        <taxon>Kitasatosporales</taxon>
        <taxon>Streptomycetaceae</taxon>
        <taxon>Streptomyces</taxon>
    </lineage>
</organism>
<sequence length="193" mass="21218">MGIYVCSVDADDWSDEDILRPTAQALDAELSKRGLALCPPPAAVKFVPQSGTSFEEKMYRPIQTFEDLCRAQSDGQDSYDALLGWDLLVPVDFADSLTLPVPAPYSENTTVLSAHRTLRAAERLAAQLALPPHVPHRCDNLDLGDWFDSPATAEAAVSHPGPWAEDLDAAYYTALYLRAAEHSLRRQCPISYV</sequence>
<evidence type="ECO:0000313" key="2">
    <source>
        <dbReference type="Proteomes" id="UP001197114"/>
    </source>
</evidence>
<protein>
    <recommendedName>
        <fullName evidence="3">DUF1877 family protein</fullName>
    </recommendedName>
</protein>